<evidence type="ECO:0000313" key="1">
    <source>
        <dbReference type="EMBL" id="MBB6100697.1"/>
    </source>
</evidence>
<keyword evidence="2" id="KW-1185">Reference proteome</keyword>
<dbReference type="AlphaFoldDB" id="A0A7W9TSK4"/>
<dbReference type="EMBL" id="JACHBW010000001">
    <property type="protein sequence ID" value="MBB6100697.1"/>
    <property type="molecule type" value="Genomic_DNA"/>
</dbReference>
<dbReference type="RefSeq" id="WP_183720028.1">
    <property type="nucleotide sequence ID" value="NZ_JACHBW010000001.1"/>
</dbReference>
<proteinExistence type="predicted"/>
<reference evidence="1 2" key="1">
    <citation type="submission" date="2020-08" db="EMBL/GenBank/DDBJ databases">
        <title>Above-ground endophytic microbial communities from plants in different locations in the United States.</title>
        <authorList>
            <person name="Frank C."/>
        </authorList>
    </citation>
    <scope>NUCLEOTIDE SEQUENCE [LARGE SCALE GENOMIC DNA]</scope>
    <source>
        <strain evidence="1 2">WP4_2_2</strain>
    </source>
</reference>
<gene>
    <name evidence="1" type="ORF">F4827_000501</name>
</gene>
<dbReference type="Proteomes" id="UP000571554">
    <property type="component" value="Unassembled WGS sequence"/>
</dbReference>
<evidence type="ECO:0000313" key="2">
    <source>
        <dbReference type="Proteomes" id="UP000571554"/>
    </source>
</evidence>
<dbReference type="Pfam" id="PF11161">
    <property type="entry name" value="DUF2944"/>
    <property type="match status" value="1"/>
</dbReference>
<sequence length="202" mass="22465">MDDIVKQALARWPNVPHCSGWLRLDARGHWRLRDEADQLQGAPGTPVRHEALNAFISRNYERGADGQWYFQNGPQRVYVELEYTPWVVRLAKAQDGALELTDHTGNAFEPAAVYIDEQGSVLFAASAPSSNPAHSRVALLHDHDLDAFSQHATLDDDGESGTFHWRADADLPLQAIARADVPARFGFVQSPEQKEKAEKAQG</sequence>
<accession>A0A7W9TSK4</accession>
<organism evidence="1 2">
    <name type="scientific">Paraburkholderia bannensis</name>
    <dbReference type="NCBI Taxonomy" id="765414"/>
    <lineage>
        <taxon>Bacteria</taxon>
        <taxon>Pseudomonadati</taxon>
        <taxon>Pseudomonadota</taxon>
        <taxon>Betaproteobacteria</taxon>
        <taxon>Burkholderiales</taxon>
        <taxon>Burkholderiaceae</taxon>
        <taxon>Paraburkholderia</taxon>
    </lineage>
</organism>
<protein>
    <recommendedName>
        <fullName evidence="3">DUF2946 family protein</fullName>
    </recommendedName>
</protein>
<comment type="caution">
    <text evidence="1">The sequence shown here is derived from an EMBL/GenBank/DDBJ whole genome shotgun (WGS) entry which is preliminary data.</text>
</comment>
<evidence type="ECO:0008006" key="3">
    <source>
        <dbReference type="Google" id="ProtNLM"/>
    </source>
</evidence>
<name>A0A7W9TSK4_9BURK</name>
<dbReference type="InterPro" id="IPR021332">
    <property type="entry name" value="DUF2944"/>
</dbReference>